<dbReference type="PANTHER" id="PTHR47331">
    <property type="entry name" value="PHD-TYPE DOMAIN-CONTAINING PROTEIN"/>
    <property type="match status" value="1"/>
</dbReference>
<comment type="caution">
    <text evidence="1">The sequence shown here is derived from an EMBL/GenBank/DDBJ whole genome shotgun (WGS) entry which is preliminary data.</text>
</comment>
<name>A0A0V1EJG7_TRIPS</name>
<dbReference type="Proteomes" id="UP000054632">
    <property type="component" value="Unassembled WGS sequence"/>
</dbReference>
<evidence type="ECO:0000313" key="2">
    <source>
        <dbReference type="Proteomes" id="UP000054632"/>
    </source>
</evidence>
<sequence length="447" mass="52456">MFLQIRLDPEDKDVSRFFWRSMKEGAENVKRNMYFDDIVLSCENEEDAICRIKELRKLMEIGGFDLMKWSSNIPTIMNELPSEKIEEHKQVTTLGMSSNCEKDELSYNTSMEIDGKKEYTKREVAKTLIQELWQRGLHWEDPLPDDLKTTWTRWITEWKEIRNVRTPQLHGFSDASERAYGGAVYIKMIDAEGKGAIKLIVAKSKITPLKSVTLPRLKLVAALVTAKLISHVKRVIDLNIDRVCCWSDSQITLCWIRNVARTWKPFVKNRVESIHELVKPEDWRYCPTKDNPADVITRGTTLKKLKDNNLWWNGPKWLHNENQWPKERLQRTVTKKIENIIEEEQRPTLVMLNVNVTIPPIFEFERFGNFKKMLRLTAYCKRFVSNYENGLLRVGGRLRLSDLDYEMKYPIILPKKHHIVNLIIGRAHSNTLHAGNNQTLMTLRQNF</sequence>
<dbReference type="SUPFAM" id="SSF56672">
    <property type="entry name" value="DNA/RNA polymerases"/>
    <property type="match status" value="1"/>
</dbReference>
<reference evidence="1 2" key="1">
    <citation type="submission" date="2015-01" db="EMBL/GenBank/DDBJ databases">
        <title>Evolution of Trichinella species and genotypes.</title>
        <authorList>
            <person name="Korhonen P.K."/>
            <person name="Edoardo P."/>
            <person name="Giuseppe L.R."/>
            <person name="Gasser R.B."/>
        </authorList>
    </citation>
    <scope>NUCLEOTIDE SEQUENCE [LARGE SCALE GENOMIC DNA]</scope>
    <source>
        <strain evidence="1">ISS13</strain>
    </source>
</reference>
<proteinExistence type="predicted"/>
<dbReference type="InterPro" id="IPR043502">
    <property type="entry name" value="DNA/RNA_pol_sf"/>
</dbReference>
<organism evidence="1 2">
    <name type="scientific">Trichinella pseudospiralis</name>
    <name type="common">Parasitic roundworm</name>
    <dbReference type="NCBI Taxonomy" id="6337"/>
    <lineage>
        <taxon>Eukaryota</taxon>
        <taxon>Metazoa</taxon>
        <taxon>Ecdysozoa</taxon>
        <taxon>Nematoda</taxon>
        <taxon>Enoplea</taxon>
        <taxon>Dorylaimia</taxon>
        <taxon>Trichinellida</taxon>
        <taxon>Trichinellidae</taxon>
        <taxon>Trichinella</taxon>
    </lineage>
</organism>
<gene>
    <name evidence="1" type="ORF">T4A_13036</name>
</gene>
<evidence type="ECO:0000313" key="1">
    <source>
        <dbReference type="EMBL" id="KRY73933.1"/>
    </source>
</evidence>
<dbReference type="Pfam" id="PF05380">
    <property type="entry name" value="Peptidase_A17"/>
    <property type="match status" value="1"/>
</dbReference>
<dbReference type="InterPro" id="IPR008042">
    <property type="entry name" value="Retrotrans_Pao"/>
</dbReference>
<dbReference type="AlphaFoldDB" id="A0A0V1EJG7"/>
<protein>
    <recommendedName>
        <fullName evidence="3">Integrase zinc-binding domain-containing protein</fullName>
    </recommendedName>
</protein>
<accession>A0A0V1EJG7</accession>
<evidence type="ECO:0008006" key="3">
    <source>
        <dbReference type="Google" id="ProtNLM"/>
    </source>
</evidence>
<dbReference type="EMBL" id="JYDR01000030">
    <property type="protein sequence ID" value="KRY73933.1"/>
    <property type="molecule type" value="Genomic_DNA"/>
</dbReference>